<proteinExistence type="predicted"/>
<reference evidence="3" key="1">
    <citation type="submission" date="2016-10" db="EMBL/GenBank/DDBJ databases">
        <authorList>
            <person name="Varghese N."/>
            <person name="Submissions S."/>
        </authorList>
    </citation>
    <scope>NUCLEOTIDE SEQUENCE [LARGE SCALE GENOMIC DNA]</scope>
    <source>
        <strain evidence="3">DSM 19181</strain>
    </source>
</reference>
<accession>A0A1G9F0W4</accession>
<dbReference type="STRING" id="426701.SAMN04488098_10704"/>
<dbReference type="EMBL" id="FNFK01000070">
    <property type="protein sequence ID" value="SDK82024.1"/>
    <property type="molecule type" value="Genomic_DNA"/>
</dbReference>
<feature type="transmembrane region" description="Helical" evidence="1">
    <location>
        <begin position="49"/>
        <end position="72"/>
    </location>
</feature>
<dbReference type="Pfam" id="PF12650">
    <property type="entry name" value="DUF3784"/>
    <property type="match status" value="1"/>
</dbReference>
<organism evidence="2 3">
    <name type="scientific">Alkalibacterium thalassium</name>
    <dbReference type="NCBI Taxonomy" id="426701"/>
    <lineage>
        <taxon>Bacteria</taxon>
        <taxon>Bacillati</taxon>
        <taxon>Bacillota</taxon>
        <taxon>Bacilli</taxon>
        <taxon>Lactobacillales</taxon>
        <taxon>Carnobacteriaceae</taxon>
        <taxon>Alkalibacterium</taxon>
    </lineage>
</organism>
<feature type="transmembrane region" description="Helical" evidence="1">
    <location>
        <begin position="6"/>
        <end position="28"/>
    </location>
</feature>
<keyword evidence="1" id="KW-0472">Membrane</keyword>
<evidence type="ECO:0000256" key="1">
    <source>
        <dbReference type="SAM" id="Phobius"/>
    </source>
</evidence>
<sequence length="115" mass="13119">MWTYLFMGILLLIIGFAVHVLKWDMLIAGYNTMPKEKKKKVDTDGLSRFLGIYAYISGGAFLLMALVEFLGISIPPTPVTIVFLIWTVIVLIIAQRYDGNTTRGKEYNERNNKTR</sequence>
<evidence type="ECO:0000313" key="3">
    <source>
        <dbReference type="Proteomes" id="UP000199433"/>
    </source>
</evidence>
<keyword evidence="1" id="KW-0812">Transmembrane</keyword>
<dbReference type="InterPro" id="IPR017259">
    <property type="entry name" value="UCP037672"/>
</dbReference>
<evidence type="ECO:0000313" key="2">
    <source>
        <dbReference type="EMBL" id="SDK82024.1"/>
    </source>
</evidence>
<dbReference type="Proteomes" id="UP000199433">
    <property type="component" value="Unassembled WGS sequence"/>
</dbReference>
<evidence type="ECO:0008006" key="4">
    <source>
        <dbReference type="Google" id="ProtNLM"/>
    </source>
</evidence>
<dbReference type="OrthoDB" id="2082701at2"/>
<dbReference type="RefSeq" id="WP_091268700.1">
    <property type="nucleotide sequence ID" value="NZ_FNFK01000070.1"/>
</dbReference>
<name>A0A1G9F0W4_9LACT</name>
<protein>
    <recommendedName>
        <fullName evidence="4">DUF3784 domain-containing protein</fullName>
    </recommendedName>
</protein>
<gene>
    <name evidence="2" type="ORF">SAMN04488098_10704</name>
</gene>
<dbReference type="AlphaFoldDB" id="A0A1G9F0W4"/>
<feature type="transmembrane region" description="Helical" evidence="1">
    <location>
        <begin position="78"/>
        <end position="97"/>
    </location>
</feature>
<keyword evidence="1" id="KW-1133">Transmembrane helix</keyword>
<keyword evidence="3" id="KW-1185">Reference proteome</keyword>